<dbReference type="GO" id="GO:0034719">
    <property type="term" value="C:SMN-Sm protein complex"/>
    <property type="evidence" value="ECO:0007669"/>
    <property type="project" value="InterPro"/>
</dbReference>
<accession>A0A7K8Y514</accession>
<dbReference type="GO" id="GO:0000387">
    <property type="term" value="P:spliceosomal snRNP assembly"/>
    <property type="evidence" value="ECO:0007669"/>
    <property type="project" value="TreeGrafter"/>
</dbReference>
<protein>
    <submittedName>
        <fullName evidence="1">GEMI7 protein</fullName>
    </submittedName>
</protein>
<dbReference type="PANTHER" id="PTHR14679:SF1">
    <property type="entry name" value="GEM-ASSOCIATED PROTEIN 7"/>
    <property type="match status" value="1"/>
</dbReference>
<name>A0A7K8Y514_9PICI</name>
<comment type="caution">
    <text evidence="1">The sequence shown here is derived from an EMBL/GenBank/DDBJ whole genome shotgun (WGS) entry which is preliminary data.</text>
</comment>
<reference evidence="1 2" key="1">
    <citation type="submission" date="2019-09" db="EMBL/GenBank/DDBJ databases">
        <title>Bird 10,000 Genomes (B10K) Project - Family phase.</title>
        <authorList>
            <person name="Zhang G."/>
        </authorList>
    </citation>
    <scope>NUCLEOTIDE SEQUENCE [LARGE SCALE GENOMIC DNA]</scope>
    <source>
        <strain evidence="1">B10K-DU-001-04</strain>
        <tissue evidence="1">Muscle</tissue>
    </source>
</reference>
<feature type="non-terminal residue" evidence="1">
    <location>
        <position position="1"/>
    </location>
</feature>
<dbReference type="EMBL" id="VWZE01040572">
    <property type="protein sequence ID" value="NXF98663.1"/>
    <property type="molecule type" value="Genomic_DNA"/>
</dbReference>
<sequence>PLLRSALRQRFLRALAAARGRRLRLWLPGGLRLEATFGAADSEPVTIQVDQLRTPLGLQDAALLRCGDLIAFSFPLT</sequence>
<dbReference type="Proteomes" id="UP000583613">
    <property type="component" value="Unassembled WGS sequence"/>
</dbReference>
<evidence type="ECO:0000313" key="2">
    <source>
        <dbReference type="Proteomes" id="UP000583613"/>
    </source>
</evidence>
<dbReference type="OrthoDB" id="70763at2759"/>
<dbReference type="PANTHER" id="PTHR14679">
    <property type="entry name" value="GEM-ASSOCIATED PROTEIN 7"/>
    <property type="match status" value="1"/>
</dbReference>
<keyword evidence="2" id="KW-1185">Reference proteome</keyword>
<organism evidence="1 2">
    <name type="scientific">Eubucco bourcierii</name>
    <name type="common">red-headed barbet</name>
    <dbReference type="NCBI Taxonomy" id="91767"/>
    <lineage>
        <taxon>Eukaryota</taxon>
        <taxon>Metazoa</taxon>
        <taxon>Chordata</taxon>
        <taxon>Craniata</taxon>
        <taxon>Vertebrata</taxon>
        <taxon>Euteleostomi</taxon>
        <taxon>Archelosauria</taxon>
        <taxon>Archosauria</taxon>
        <taxon>Dinosauria</taxon>
        <taxon>Saurischia</taxon>
        <taxon>Theropoda</taxon>
        <taxon>Coelurosauria</taxon>
        <taxon>Aves</taxon>
        <taxon>Neognathae</taxon>
        <taxon>Neoaves</taxon>
        <taxon>Telluraves</taxon>
        <taxon>Coraciimorphae</taxon>
        <taxon>Piciformes</taxon>
        <taxon>Ramphastidae</taxon>
        <taxon>Eubucco</taxon>
    </lineage>
</organism>
<evidence type="ECO:0000313" key="1">
    <source>
        <dbReference type="EMBL" id="NXF98663.1"/>
    </source>
</evidence>
<gene>
    <name evidence="1" type="primary">Gemin7</name>
    <name evidence="1" type="ORF">EUBBOU_R15670</name>
</gene>
<feature type="non-terminal residue" evidence="1">
    <location>
        <position position="77"/>
    </location>
</feature>
<dbReference type="InterPro" id="IPR020338">
    <property type="entry name" value="SMN_gemin7"/>
</dbReference>
<dbReference type="Gene3D" id="2.30.30.100">
    <property type="match status" value="1"/>
</dbReference>
<dbReference type="Pfam" id="PF11095">
    <property type="entry name" value="Gemin7"/>
    <property type="match status" value="1"/>
</dbReference>
<proteinExistence type="predicted"/>
<dbReference type="AlphaFoldDB" id="A0A7K8Y514"/>